<dbReference type="InterPro" id="IPR011059">
    <property type="entry name" value="Metal-dep_hydrolase_composite"/>
</dbReference>
<dbReference type="InterPro" id="IPR033932">
    <property type="entry name" value="YtcJ-like"/>
</dbReference>
<dbReference type="Gene3D" id="2.30.40.10">
    <property type="entry name" value="Urease, subunit C, domain 1"/>
    <property type="match status" value="1"/>
</dbReference>
<dbReference type="CDD" id="cd01300">
    <property type="entry name" value="YtcJ_like"/>
    <property type="match status" value="1"/>
</dbReference>
<sequence length="579" mass="64648">MSKIPHSMKKLWRFFVFSAAVSAISMGCTSQKGADQIFINGDILTMKGDKASYVEALVVTDGKITFAGPKSQALEMKGSSTKMVDLNGRTLMPGFIDAHGHVSQYATASQMINLQPEPYGEVMSIPDLQKVLKDFIIQNNIKPGVMIVGNGYDDAIMEEHKHPTAKQLDSVSSVNPIYIEHASGHMGVGNSLFLKNMGVTYDTEISGGVIGKDPNTKELTGKMQENANIEALQYLTSQLPKPAEKDKFKSLLDAENEWFANGQTTICEGRATPANINHIFEANDKKLLRGDYIILPDYDTNADKLEHWKDYYQKYTGRVKIGGVKMTFDGSPQGKSAWLKEQYLVAPDGEEQGFKGHPIYSRENAYKGLKAIFKAGMQAHIHCNGDAAIDEGLSLMEVLKNEKLLTDSMRCVLIHSQVCREDQVPRYKKIGIMPSWFPTHVYLWGDWHRENVLGEERAKRISPLKEGLDQGIRFTIHHDSPVTPPDLIAAVYAAVNRKTRSGYLLGPEQRVSPYEALKAITINAAWQWGEEHEKGSLEQNKRADLVILDKNPVKIDPLGVKDIRVMETYKDGVQVYKKN</sequence>
<dbReference type="InterPro" id="IPR032466">
    <property type="entry name" value="Metal_Hydrolase"/>
</dbReference>
<evidence type="ECO:0000313" key="3">
    <source>
        <dbReference type="Proteomes" id="UP000186744"/>
    </source>
</evidence>
<dbReference type="Proteomes" id="UP000186744">
    <property type="component" value="Unassembled WGS sequence"/>
</dbReference>
<dbReference type="Gene3D" id="3.20.20.140">
    <property type="entry name" value="Metal-dependent hydrolases"/>
    <property type="match status" value="1"/>
</dbReference>
<keyword evidence="3" id="KW-1185">Reference proteome</keyword>
<dbReference type="Pfam" id="PF07969">
    <property type="entry name" value="Amidohydro_3"/>
    <property type="match status" value="1"/>
</dbReference>
<organism evidence="2 3">
    <name type="scientific">Chryseobacterium ureilyticum</name>
    <dbReference type="NCBI Taxonomy" id="373668"/>
    <lineage>
        <taxon>Bacteria</taxon>
        <taxon>Pseudomonadati</taxon>
        <taxon>Bacteroidota</taxon>
        <taxon>Flavobacteriia</taxon>
        <taxon>Flavobacteriales</taxon>
        <taxon>Weeksellaceae</taxon>
        <taxon>Chryseobacterium group</taxon>
        <taxon>Chryseobacterium</taxon>
    </lineage>
</organism>
<evidence type="ECO:0000313" key="2">
    <source>
        <dbReference type="EMBL" id="SIS56213.1"/>
    </source>
</evidence>
<protein>
    <recommendedName>
        <fullName evidence="1">Amidohydrolase 3 domain-containing protein</fullName>
    </recommendedName>
</protein>
<dbReference type="SUPFAM" id="SSF51556">
    <property type="entry name" value="Metallo-dependent hydrolases"/>
    <property type="match status" value="1"/>
</dbReference>
<dbReference type="InterPro" id="IPR013108">
    <property type="entry name" value="Amidohydro_3"/>
</dbReference>
<dbReference type="Gene3D" id="3.10.310.70">
    <property type="match status" value="1"/>
</dbReference>
<accession>A0A1N7K3N8</accession>
<dbReference type="GO" id="GO:0016810">
    <property type="term" value="F:hydrolase activity, acting on carbon-nitrogen (but not peptide) bonds"/>
    <property type="evidence" value="ECO:0007669"/>
    <property type="project" value="InterPro"/>
</dbReference>
<reference evidence="3" key="1">
    <citation type="submission" date="2017-01" db="EMBL/GenBank/DDBJ databases">
        <authorList>
            <person name="Varghese N."/>
            <person name="Submissions S."/>
        </authorList>
    </citation>
    <scope>NUCLEOTIDE SEQUENCE [LARGE SCALE GENOMIC DNA]</scope>
    <source>
        <strain evidence="3">DSM 18017</strain>
    </source>
</reference>
<dbReference type="SUPFAM" id="SSF51338">
    <property type="entry name" value="Composite domain of metallo-dependent hydrolases"/>
    <property type="match status" value="1"/>
</dbReference>
<dbReference type="PANTHER" id="PTHR22642">
    <property type="entry name" value="IMIDAZOLONEPROPIONASE"/>
    <property type="match status" value="1"/>
</dbReference>
<proteinExistence type="predicted"/>
<feature type="domain" description="Amidohydrolase 3" evidence="1">
    <location>
        <begin position="83"/>
        <end position="576"/>
    </location>
</feature>
<evidence type="ECO:0000259" key="1">
    <source>
        <dbReference type="Pfam" id="PF07969"/>
    </source>
</evidence>
<dbReference type="PROSITE" id="PS51257">
    <property type="entry name" value="PROKAR_LIPOPROTEIN"/>
    <property type="match status" value="1"/>
</dbReference>
<dbReference type="STRING" id="373668.SAMN05421786_101224"/>
<dbReference type="PANTHER" id="PTHR22642:SF2">
    <property type="entry name" value="PROTEIN LONG AFTER FAR-RED 3"/>
    <property type="match status" value="1"/>
</dbReference>
<dbReference type="EMBL" id="FTOL01000001">
    <property type="protein sequence ID" value="SIS56213.1"/>
    <property type="molecule type" value="Genomic_DNA"/>
</dbReference>
<gene>
    <name evidence="2" type="ORF">SAMN05421786_101224</name>
</gene>
<dbReference type="AlphaFoldDB" id="A0A1N7K3N8"/>
<name>A0A1N7K3N8_9FLAO</name>